<comment type="caution">
    <text evidence="2">The sequence shown here is derived from an EMBL/GenBank/DDBJ whole genome shotgun (WGS) entry which is preliminary data.</text>
</comment>
<reference evidence="3" key="1">
    <citation type="journal article" date="2019" name="Int. J. Syst. Evol. Microbiol.">
        <title>The Global Catalogue of Microorganisms (GCM) 10K type strain sequencing project: providing services to taxonomists for standard genome sequencing and annotation.</title>
        <authorList>
            <consortium name="The Broad Institute Genomics Platform"/>
            <consortium name="The Broad Institute Genome Sequencing Center for Infectious Disease"/>
            <person name="Wu L."/>
            <person name="Ma J."/>
        </authorList>
    </citation>
    <scope>NUCLEOTIDE SEQUENCE [LARGE SCALE GENOMIC DNA]</scope>
    <source>
        <strain evidence="3">CGMCC 4.7237</strain>
    </source>
</reference>
<evidence type="ECO:0000313" key="2">
    <source>
        <dbReference type="EMBL" id="MFC4033414.1"/>
    </source>
</evidence>
<name>A0ABV8HRC3_9ACTN</name>
<evidence type="ECO:0000256" key="1">
    <source>
        <dbReference type="SAM" id="MobiDB-lite"/>
    </source>
</evidence>
<accession>A0ABV8HRC3</accession>
<evidence type="ECO:0000313" key="3">
    <source>
        <dbReference type="Proteomes" id="UP001595765"/>
    </source>
</evidence>
<protein>
    <submittedName>
        <fullName evidence="2">Uncharacterized protein</fullName>
    </submittedName>
</protein>
<feature type="region of interest" description="Disordered" evidence="1">
    <location>
        <begin position="107"/>
        <end position="133"/>
    </location>
</feature>
<dbReference type="EMBL" id="JBHSBB010000013">
    <property type="protein sequence ID" value="MFC4033414.1"/>
    <property type="molecule type" value="Genomic_DNA"/>
</dbReference>
<gene>
    <name evidence="2" type="ORF">ACFO3J_18285</name>
</gene>
<dbReference type="RefSeq" id="WP_386430510.1">
    <property type="nucleotide sequence ID" value="NZ_JBHSBB010000013.1"/>
</dbReference>
<sequence>MAAGAAVVDVMAVDAWEQTRAAVVGWWRRVRPEQADSVELELDRSRDRVLAARPIEDTVTQQAVVDEWSARLHNLVADDPVRVAALRRLLDEELLPALLASRDRAGGPTVMKATASGHGRVYQAGRDQHITER</sequence>
<proteinExistence type="predicted"/>
<keyword evidence="3" id="KW-1185">Reference proteome</keyword>
<dbReference type="Proteomes" id="UP001595765">
    <property type="component" value="Unassembled WGS sequence"/>
</dbReference>
<organism evidence="2 3">
    <name type="scientific">Streptomyces polygonati</name>
    <dbReference type="NCBI Taxonomy" id="1617087"/>
    <lineage>
        <taxon>Bacteria</taxon>
        <taxon>Bacillati</taxon>
        <taxon>Actinomycetota</taxon>
        <taxon>Actinomycetes</taxon>
        <taxon>Kitasatosporales</taxon>
        <taxon>Streptomycetaceae</taxon>
        <taxon>Streptomyces</taxon>
    </lineage>
</organism>